<accession>A0A395R4V4</accession>
<proteinExistence type="predicted"/>
<gene>
    <name evidence="1" type="ORF">ASB58_08650</name>
</gene>
<evidence type="ECO:0000313" key="1">
    <source>
        <dbReference type="EMBL" id="RGP55138.1"/>
    </source>
</evidence>
<dbReference type="AlphaFoldDB" id="A0A395R4V4"/>
<organism evidence="1 2">
    <name type="scientific">Pseudomonas abyssi</name>
    <dbReference type="NCBI Taxonomy" id="170540"/>
    <lineage>
        <taxon>Bacteria</taxon>
        <taxon>Pseudomonadati</taxon>
        <taxon>Pseudomonadota</taxon>
        <taxon>Gammaproteobacteria</taxon>
        <taxon>Pseudomonadales</taxon>
        <taxon>Pseudomonadaceae</taxon>
        <taxon>Pseudomonas</taxon>
    </lineage>
</organism>
<name>A0A395R4V4_9PSED</name>
<dbReference type="Proteomes" id="UP000265411">
    <property type="component" value="Unassembled WGS sequence"/>
</dbReference>
<protein>
    <submittedName>
        <fullName evidence="1">Uncharacterized protein</fullName>
    </submittedName>
</protein>
<comment type="caution">
    <text evidence="1">The sequence shown here is derived from an EMBL/GenBank/DDBJ whole genome shotgun (WGS) entry which is preliminary data.</text>
</comment>
<keyword evidence="2" id="KW-1185">Reference proteome</keyword>
<evidence type="ECO:0000313" key="2">
    <source>
        <dbReference type="Proteomes" id="UP000265411"/>
    </source>
</evidence>
<sequence>MELLDSWINDDVDYKGWDYFEACEIADPRLEAIRLRAIEATWLNSPYVQLCGERGESLNEQGKELFKELKAQCL</sequence>
<dbReference type="EMBL" id="LMAZ01000002">
    <property type="protein sequence ID" value="RGP55138.1"/>
    <property type="molecule type" value="Genomic_DNA"/>
</dbReference>
<reference evidence="1 2" key="1">
    <citation type="journal article" date="2018" name="Syst. Appl. Microbiol.">
        <title>Pseudomonas gallaeciensis sp. nov., isolated from crude-oil-contaminated intertidal sand samples after the Prestige oil spill.</title>
        <authorList>
            <person name="Mulet M."/>
            <person name="Sanchez D."/>
            <person name="Rodriguez A.C."/>
            <person name="Nogales B."/>
            <person name="Bosch R."/>
            <person name="Busquets A."/>
            <person name="Gomila M."/>
            <person name="Lalucat J."/>
            <person name="Garcia-Valdes E."/>
        </authorList>
    </citation>
    <scope>NUCLEOTIDE SEQUENCE [LARGE SCALE GENOMIC DNA]</scope>
    <source>
        <strain evidence="1 2">V113</strain>
    </source>
</reference>